<evidence type="ECO:0000256" key="3">
    <source>
        <dbReference type="ARBA" id="ARBA00023110"/>
    </source>
</evidence>
<dbReference type="EMBL" id="JAVRHV010000001">
    <property type="protein sequence ID" value="MDT0551771.1"/>
    <property type="molecule type" value="Genomic_DNA"/>
</dbReference>
<dbReference type="InterPro" id="IPR044666">
    <property type="entry name" value="Cyclophilin_A-like"/>
</dbReference>
<dbReference type="InterPro" id="IPR002130">
    <property type="entry name" value="Cyclophilin-type_PPIase_dom"/>
</dbReference>
<dbReference type="SUPFAM" id="SSF50891">
    <property type="entry name" value="Cyclophilin-like"/>
    <property type="match status" value="1"/>
</dbReference>
<comment type="catalytic activity">
    <reaction evidence="5">
        <text>[protein]-peptidylproline (omega=180) = [protein]-peptidylproline (omega=0)</text>
        <dbReference type="Rhea" id="RHEA:16237"/>
        <dbReference type="Rhea" id="RHEA-COMP:10747"/>
        <dbReference type="Rhea" id="RHEA-COMP:10748"/>
        <dbReference type="ChEBI" id="CHEBI:83833"/>
        <dbReference type="ChEBI" id="CHEBI:83834"/>
        <dbReference type="EC" id="5.2.1.8"/>
    </reaction>
</comment>
<name>A0ABU2Y1T8_9FLAO</name>
<dbReference type="Gene3D" id="2.40.100.10">
    <property type="entry name" value="Cyclophilin-like"/>
    <property type="match status" value="1"/>
</dbReference>
<keyword evidence="8" id="KW-1185">Reference proteome</keyword>
<dbReference type="PRINTS" id="PR00153">
    <property type="entry name" value="CSAPPISMRASE"/>
</dbReference>
<comment type="similarity">
    <text evidence="2 5">Belongs to the cyclophilin-type PPIase family.</text>
</comment>
<comment type="function">
    <text evidence="1 5">PPIases accelerate the folding of proteins. It catalyzes the cis-trans isomerization of proline imidic peptide bonds in oligopeptides.</text>
</comment>
<protein>
    <recommendedName>
        <fullName evidence="5">Peptidyl-prolyl cis-trans isomerase</fullName>
        <shortName evidence="5">PPIase</shortName>
        <ecNumber evidence="5">5.2.1.8</ecNumber>
    </recommendedName>
</protein>
<evidence type="ECO:0000313" key="7">
    <source>
        <dbReference type="EMBL" id="MDT0551771.1"/>
    </source>
</evidence>
<dbReference type="Proteomes" id="UP001252186">
    <property type="component" value="Unassembled WGS sequence"/>
</dbReference>
<evidence type="ECO:0000313" key="8">
    <source>
        <dbReference type="Proteomes" id="UP001252186"/>
    </source>
</evidence>
<dbReference type="PANTHER" id="PTHR45625">
    <property type="entry name" value="PEPTIDYL-PROLYL CIS-TRANS ISOMERASE-RELATED"/>
    <property type="match status" value="1"/>
</dbReference>
<dbReference type="InterPro" id="IPR024936">
    <property type="entry name" value="Cyclophilin-type_PPIase"/>
</dbReference>
<dbReference type="EC" id="5.2.1.8" evidence="5"/>
<keyword evidence="4 5" id="KW-0413">Isomerase</keyword>
<gene>
    <name evidence="7" type="ORF">RM519_00810</name>
</gene>
<dbReference type="Pfam" id="PF00160">
    <property type="entry name" value="Pro_isomerase"/>
    <property type="match status" value="1"/>
</dbReference>
<feature type="domain" description="PPIase cyclophilin-type" evidence="6">
    <location>
        <begin position="38"/>
        <end position="194"/>
    </location>
</feature>
<dbReference type="PIRSF" id="PIRSF001467">
    <property type="entry name" value="Peptidylpro_ismrse"/>
    <property type="match status" value="1"/>
</dbReference>
<keyword evidence="3 5" id="KW-0697">Rotamase</keyword>
<sequence>MIKILQKTKQFILLCTVSIVFYNCNQNSIECVIETDKGDIIIELYPEKAPITVANFLKYVDANKYENSAFFRVCNTQNEAERTIPIEVIQGGLDENAGGFPPIKIETTKETGLKHENGTLSMARLEPNTATDSFFICTGSQPELDFGGKRNPDGQGFAAFGKVTKGMDVVKAIQRMKDTSQYLVEPVVIKNIKRIQ</sequence>
<accession>A0ABU2Y1T8</accession>
<dbReference type="PROSITE" id="PS50072">
    <property type="entry name" value="CSA_PPIASE_2"/>
    <property type="match status" value="1"/>
</dbReference>
<evidence type="ECO:0000256" key="1">
    <source>
        <dbReference type="ARBA" id="ARBA00002388"/>
    </source>
</evidence>
<comment type="caution">
    <text evidence="7">The sequence shown here is derived from an EMBL/GenBank/DDBJ whole genome shotgun (WGS) entry which is preliminary data.</text>
</comment>
<evidence type="ECO:0000256" key="5">
    <source>
        <dbReference type="RuleBase" id="RU363019"/>
    </source>
</evidence>
<proteinExistence type="inferred from homology"/>
<reference evidence="7 8" key="1">
    <citation type="submission" date="2023-09" db="EMBL/GenBank/DDBJ databases">
        <authorList>
            <person name="Rey-Velasco X."/>
        </authorList>
    </citation>
    <scope>NUCLEOTIDE SEQUENCE [LARGE SCALE GENOMIC DNA]</scope>
    <source>
        <strain evidence="7 8">P050</strain>
    </source>
</reference>
<dbReference type="GO" id="GO:0003755">
    <property type="term" value="F:peptidyl-prolyl cis-trans isomerase activity"/>
    <property type="evidence" value="ECO:0007669"/>
    <property type="project" value="UniProtKB-EC"/>
</dbReference>
<evidence type="ECO:0000256" key="2">
    <source>
        <dbReference type="ARBA" id="ARBA00007365"/>
    </source>
</evidence>
<dbReference type="CDD" id="cd00317">
    <property type="entry name" value="cyclophilin"/>
    <property type="match status" value="1"/>
</dbReference>
<evidence type="ECO:0000256" key="4">
    <source>
        <dbReference type="ARBA" id="ARBA00023235"/>
    </source>
</evidence>
<dbReference type="RefSeq" id="WP_311591568.1">
    <property type="nucleotide sequence ID" value="NZ_JAVRHV010000001.1"/>
</dbReference>
<organism evidence="7 8">
    <name type="scientific">Urechidicola vernalis</name>
    <dbReference type="NCBI Taxonomy" id="3075600"/>
    <lineage>
        <taxon>Bacteria</taxon>
        <taxon>Pseudomonadati</taxon>
        <taxon>Bacteroidota</taxon>
        <taxon>Flavobacteriia</taxon>
        <taxon>Flavobacteriales</taxon>
        <taxon>Flavobacteriaceae</taxon>
        <taxon>Urechidicola</taxon>
    </lineage>
</organism>
<dbReference type="PANTHER" id="PTHR45625:SF4">
    <property type="entry name" value="PEPTIDYLPROLYL ISOMERASE DOMAIN AND WD REPEAT-CONTAINING PROTEIN 1"/>
    <property type="match status" value="1"/>
</dbReference>
<dbReference type="InterPro" id="IPR029000">
    <property type="entry name" value="Cyclophilin-like_dom_sf"/>
</dbReference>
<evidence type="ECO:0000259" key="6">
    <source>
        <dbReference type="PROSITE" id="PS50072"/>
    </source>
</evidence>